<gene>
    <name evidence="2" type="ORF">EGYM00392_LOCUS31248</name>
</gene>
<accession>A0A7S1IRJ9</accession>
<dbReference type="EMBL" id="HBGA01083795">
    <property type="protein sequence ID" value="CAD9020134.1"/>
    <property type="molecule type" value="Transcribed_RNA"/>
</dbReference>
<evidence type="ECO:0000256" key="1">
    <source>
        <dbReference type="SAM" id="MobiDB-lite"/>
    </source>
</evidence>
<dbReference type="AlphaFoldDB" id="A0A7S1IRJ9"/>
<protein>
    <submittedName>
        <fullName evidence="2">Uncharacterized protein</fullName>
    </submittedName>
</protein>
<feature type="compositionally biased region" description="Low complexity" evidence="1">
    <location>
        <begin position="49"/>
        <end position="58"/>
    </location>
</feature>
<feature type="region of interest" description="Disordered" evidence="1">
    <location>
        <begin position="35"/>
        <end position="58"/>
    </location>
</feature>
<reference evidence="2" key="1">
    <citation type="submission" date="2021-01" db="EMBL/GenBank/DDBJ databases">
        <authorList>
            <person name="Corre E."/>
            <person name="Pelletier E."/>
            <person name="Niang G."/>
            <person name="Scheremetjew M."/>
            <person name="Finn R."/>
            <person name="Kale V."/>
            <person name="Holt S."/>
            <person name="Cochrane G."/>
            <person name="Meng A."/>
            <person name="Brown T."/>
            <person name="Cohen L."/>
        </authorList>
    </citation>
    <scope>NUCLEOTIDE SEQUENCE</scope>
    <source>
        <strain evidence="2">NIES-381</strain>
    </source>
</reference>
<feature type="compositionally biased region" description="Low complexity" evidence="1">
    <location>
        <begin position="290"/>
        <end position="313"/>
    </location>
</feature>
<feature type="compositionally biased region" description="Pro residues" evidence="1">
    <location>
        <begin position="35"/>
        <end position="48"/>
    </location>
</feature>
<proteinExistence type="predicted"/>
<feature type="region of interest" description="Disordered" evidence="1">
    <location>
        <begin position="250"/>
        <end position="316"/>
    </location>
</feature>
<sequence>MTALAMPAPPGMEGLFGDLHRRALDLACTLLSTPAPTPVPASPGPSSPSPGLALASEPPDTLCPGPGLAHAVWRSGRLLPLMRCLPQAAAVPDSLTQQALNVVALLRLLLPSAHGIEPCATHPLHPILGTMVCTVNHLVSAPDASESEDLVIKACLHFLLAVPSSWKATIGGQLHTAAVLQYLDHHPDHDDLREFRAEFASKFATQRPWVIRVEHVNPREVAHLVDSSASEHPSASDRLWPPLSCDTVTSTRSHSSAHGEDSTYGSCNSDHRPEPLTMTDCDPRDNTHCSTGSHHSSFSSPSVAGSSPSAHSPTVGCGVCCSQRSRDSLA</sequence>
<organism evidence="2">
    <name type="scientific">Eutreptiella gymnastica</name>
    <dbReference type="NCBI Taxonomy" id="73025"/>
    <lineage>
        <taxon>Eukaryota</taxon>
        <taxon>Discoba</taxon>
        <taxon>Euglenozoa</taxon>
        <taxon>Euglenida</taxon>
        <taxon>Spirocuta</taxon>
        <taxon>Euglenophyceae</taxon>
        <taxon>Eutreptiales</taxon>
        <taxon>Eutreptiaceae</taxon>
        <taxon>Eutreptiella</taxon>
    </lineage>
</organism>
<name>A0A7S1IRJ9_9EUGL</name>
<evidence type="ECO:0000313" key="2">
    <source>
        <dbReference type="EMBL" id="CAD9020134.1"/>
    </source>
</evidence>